<dbReference type="EMBL" id="JARAWJ010000014">
    <property type="protein sequence ID" value="MDX3039418.1"/>
    <property type="molecule type" value="Genomic_DNA"/>
</dbReference>
<sequence>MTDTTTPSVCPNCQHPHHLPGTECSTPVHHGPSHWHLCLCLARPGAALSCPPQMACQGGTLGYSDIWYLQQGHSLSSADGVISPEVLTVGPVSVGYPAASAVVPAADRAAPELTAEEARDLAEDLGYQLYRAQDALAFVGECCDIADREQRPVTTADVREWLRGARCGRQLLADVADRAALRDRIRRAVCEAEGFAWDSDMLEPDEYGDVADMVLSVLPAPADRAAVLSDAERTMLGWALDQAQLRMWKTGKHTAEEQAALVSLRRMAVESAAVDRVAADWFAAARFVEAMNEACDQKPCEACTTREDVASELRRVAAETPPAETQAELQVWPLRRILTEVRCGSKDWSWEEEWADLARRHAETGYLDRLADQISENGITMPVLVGTDGRLWDGHHRLCIAVRLGIGYVPVEVVRPAVEAQPGKDTETREADRG</sequence>
<accession>A0ABU4MTL0</accession>
<dbReference type="InterPro" id="IPR036086">
    <property type="entry name" value="ParB/Sulfiredoxin_sf"/>
</dbReference>
<name>A0ABU4MTL0_9ACTN</name>
<gene>
    <name evidence="1" type="ORF">PV383_19870</name>
</gene>
<comment type="caution">
    <text evidence="1">The sequence shown here is derived from an EMBL/GenBank/DDBJ whole genome shotgun (WGS) entry which is preliminary data.</text>
</comment>
<dbReference type="SUPFAM" id="SSF110849">
    <property type="entry name" value="ParB/Sulfiredoxin"/>
    <property type="match status" value="1"/>
</dbReference>
<organism evidence="1 2">
    <name type="scientific">Streptomyces caniscabiei</name>
    <dbReference type="NCBI Taxonomy" id="2746961"/>
    <lineage>
        <taxon>Bacteria</taxon>
        <taxon>Bacillati</taxon>
        <taxon>Actinomycetota</taxon>
        <taxon>Actinomycetes</taxon>
        <taxon>Kitasatosporales</taxon>
        <taxon>Streptomycetaceae</taxon>
        <taxon>Streptomyces</taxon>
    </lineage>
</organism>
<evidence type="ECO:0000313" key="1">
    <source>
        <dbReference type="EMBL" id="MDX3039418.1"/>
    </source>
</evidence>
<dbReference type="Proteomes" id="UP001282474">
    <property type="component" value="Unassembled WGS sequence"/>
</dbReference>
<keyword evidence="2" id="KW-1185">Reference proteome</keyword>
<evidence type="ECO:0000313" key="2">
    <source>
        <dbReference type="Proteomes" id="UP001282474"/>
    </source>
</evidence>
<dbReference type="Gene3D" id="3.90.1530.10">
    <property type="entry name" value="Conserved hypothetical protein from pyrococcus furiosus pfu- 392566-001, ParB domain"/>
    <property type="match status" value="1"/>
</dbReference>
<proteinExistence type="predicted"/>
<protein>
    <submittedName>
        <fullName evidence="1">ParB N-terminal domain-containing protein</fullName>
    </submittedName>
</protein>
<dbReference type="RefSeq" id="WP_193382613.1">
    <property type="nucleotide sequence ID" value="NZ_JABXWF010000011.1"/>
</dbReference>
<reference evidence="1 2" key="1">
    <citation type="journal article" date="2023" name="Microb. Genom.">
        <title>Mesoterricola silvestris gen. nov., sp. nov., Mesoterricola sediminis sp. nov., Geothrix oryzae sp. nov., Geothrix edaphica sp. nov., Geothrix rubra sp. nov., and Geothrix limicola sp. nov., six novel members of Acidobacteriota isolated from soils.</title>
        <authorList>
            <person name="Weisberg A.J."/>
            <person name="Pearce E."/>
            <person name="Kramer C.G."/>
            <person name="Chang J.H."/>
            <person name="Clarke C.R."/>
        </authorList>
    </citation>
    <scope>NUCLEOTIDE SEQUENCE [LARGE SCALE GENOMIC DNA]</scope>
    <source>
        <strain evidence="1 2">NE20-4-1</strain>
    </source>
</reference>